<dbReference type="InterPro" id="IPR034335">
    <property type="entry name" value="PGES2_C"/>
</dbReference>
<dbReference type="InterPro" id="IPR034334">
    <property type="entry name" value="PGES2"/>
</dbReference>
<dbReference type="PROSITE" id="PS00195">
    <property type="entry name" value="GLUTAREDOXIN_1"/>
    <property type="match status" value="1"/>
</dbReference>
<accession>A0ABN8AZM3</accession>
<gene>
    <name evidence="5" type="ORF">CHILSU_LOCUS5190</name>
</gene>
<dbReference type="Proteomes" id="UP001153292">
    <property type="component" value="Chromosome 2"/>
</dbReference>
<dbReference type="SUPFAM" id="SSF47616">
    <property type="entry name" value="GST C-terminal domain-like"/>
    <property type="match status" value="1"/>
</dbReference>
<dbReference type="InterPro" id="IPR011767">
    <property type="entry name" value="GLR_AS"/>
</dbReference>
<dbReference type="SFLD" id="SFLDS00019">
    <property type="entry name" value="Glutathione_Transferase_(cytos"/>
    <property type="match status" value="1"/>
</dbReference>
<dbReference type="InterPro" id="IPR002109">
    <property type="entry name" value="Glutaredoxin"/>
</dbReference>
<reference evidence="5" key="1">
    <citation type="submission" date="2021-12" db="EMBL/GenBank/DDBJ databases">
        <authorList>
            <person name="King R."/>
        </authorList>
    </citation>
    <scope>NUCLEOTIDE SEQUENCE</scope>
</reference>
<dbReference type="InterPro" id="IPR036282">
    <property type="entry name" value="Glutathione-S-Trfase_C_sf"/>
</dbReference>
<dbReference type="Gene3D" id="6.20.200.30">
    <property type="match status" value="1"/>
</dbReference>
<dbReference type="InterPro" id="IPR040079">
    <property type="entry name" value="Glutathione_S-Trfase"/>
</dbReference>
<dbReference type="PANTHER" id="PTHR12782">
    <property type="entry name" value="MICROSOMAL PROSTAGLANDIN E SYNTHASE-2"/>
    <property type="match status" value="1"/>
</dbReference>
<organism evidence="5 6">
    <name type="scientific">Chilo suppressalis</name>
    <name type="common">Asiatic rice borer moth</name>
    <dbReference type="NCBI Taxonomy" id="168631"/>
    <lineage>
        <taxon>Eukaryota</taxon>
        <taxon>Metazoa</taxon>
        <taxon>Ecdysozoa</taxon>
        <taxon>Arthropoda</taxon>
        <taxon>Hexapoda</taxon>
        <taxon>Insecta</taxon>
        <taxon>Pterygota</taxon>
        <taxon>Neoptera</taxon>
        <taxon>Endopterygota</taxon>
        <taxon>Lepidoptera</taxon>
        <taxon>Glossata</taxon>
        <taxon>Ditrysia</taxon>
        <taxon>Pyraloidea</taxon>
        <taxon>Crambidae</taxon>
        <taxon>Crambinae</taxon>
        <taxon>Chilo</taxon>
    </lineage>
</organism>
<evidence type="ECO:0000259" key="4">
    <source>
        <dbReference type="Pfam" id="PF00462"/>
    </source>
</evidence>
<comment type="function">
    <text evidence="1">Has a glutathione-disulfide oxidoreductase activity in the presence of NADPH and glutathione reductase. Reduces low molecular weight disulfides and proteins.</text>
</comment>
<evidence type="ECO:0000313" key="5">
    <source>
        <dbReference type="EMBL" id="CAH0401953.1"/>
    </source>
</evidence>
<dbReference type="CDD" id="cd03197">
    <property type="entry name" value="GST_C_mPGES2"/>
    <property type="match status" value="1"/>
</dbReference>
<dbReference type="Gene3D" id="1.20.1050.10">
    <property type="match status" value="1"/>
</dbReference>
<dbReference type="SFLD" id="SFLDG01203">
    <property type="entry name" value="Prostaglandin_E_synthase_like1"/>
    <property type="match status" value="1"/>
</dbReference>
<dbReference type="Pfam" id="PF00462">
    <property type="entry name" value="Glutaredoxin"/>
    <property type="match status" value="1"/>
</dbReference>
<dbReference type="SFLD" id="SFLDG01182">
    <property type="entry name" value="Prostaglandin_E_synthase_like"/>
    <property type="match status" value="1"/>
</dbReference>
<dbReference type="PROSITE" id="PS51354">
    <property type="entry name" value="GLUTAREDOXIN_2"/>
    <property type="match status" value="1"/>
</dbReference>
<protein>
    <recommendedName>
        <fullName evidence="4">Glutaredoxin domain-containing protein</fullName>
    </recommendedName>
</protein>
<dbReference type="PANTHER" id="PTHR12782:SF5">
    <property type="entry name" value="PROSTAGLANDIN E SYNTHASE 2"/>
    <property type="match status" value="1"/>
</dbReference>
<evidence type="ECO:0000313" key="6">
    <source>
        <dbReference type="Proteomes" id="UP001153292"/>
    </source>
</evidence>
<evidence type="ECO:0000256" key="2">
    <source>
        <dbReference type="ARBA" id="ARBA00007409"/>
    </source>
</evidence>
<keyword evidence="6" id="KW-1185">Reference proteome</keyword>
<keyword evidence="3" id="KW-0443">Lipid metabolism</keyword>
<name>A0ABN8AZM3_CHISP</name>
<feature type="domain" description="Glutaredoxin" evidence="4">
    <location>
        <begin position="105"/>
        <end position="153"/>
    </location>
</feature>
<dbReference type="SUPFAM" id="SSF52833">
    <property type="entry name" value="Thioredoxin-like"/>
    <property type="match status" value="1"/>
</dbReference>
<dbReference type="EMBL" id="OU963895">
    <property type="protein sequence ID" value="CAH0401953.1"/>
    <property type="molecule type" value="Genomic_DNA"/>
</dbReference>
<evidence type="ECO:0000256" key="3">
    <source>
        <dbReference type="ARBA" id="ARBA00023098"/>
    </source>
</evidence>
<sequence length="386" mass="44040">MWRPTFTLIKKVIIPSLRDNLTFSKILYSTKSRLPKSTVKLTLVSASVGVVIGAGYGGYTHYKINVKKNLTPLESEEFAFLKQLPDYKPQYKVINDSDSSNLHLILFQYRTCPFCCKVRAYLDSRGISYEIVEVDAVLRQAIKWSGYKKVPIVLTKVDEGYQQLLDSSAIISVLETFLKDRSSKLRDVVKFYPATKYTNDDGKQTTDIANKYFIMHNAVVPDERERATEQEEREWRQWADKVLVHTLSPNVYRTTSEALETFKWFEEVGGWKLSFPTWECALMVYGGAMAMWIIAKRLKKRHNITDARQSLYDAANEWTAAVKKRGRFLGGDEPNLADVSVYGVLSSIEGCQAFQDLKANTEIGKWYDDIKNTIQGTTGKVMAVHA</sequence>
<proteinExistence type="inferred from homology"/>
<dbReference type="Gene3D" id="3.40.30.10">
    <property type="entry name" value="Glutaredoxin"/>
    <property type="match status" value="1"/>
</dbReference>
<dbReference type="InterPro" id="IPR036249">
    <property type="entry name" value="Thioredoxin-like_sf"/>
</dbReference>
<evidence type="ECO:0000256" key="1">
    <source>
        <dbReference type="ARBA" id="ARBA00002549"/>
    </source>
</evidence>
<comment type="similarity">
    <text evidence="2">Belongs to the GST superfamily.</text>
</comment>